<name>A0A1F6V8M7_9BACT</name>
<protein>
    <submittedName>
        <fullName evidence="1">Uncharacterized protein</fullName>
    </submittedName>
</protein>
<evidence type="ECO:0000313" key="1">
    <source>
        <dbReference type="EMBL" id="OGI65975.1"/>
    </source>
</evidence>
<reference evidence="1 2" key="1">
    <citation type="journal article" date="2016" name="Nat. Commun.">
        <title>Thousands of microbial genomes shed light on interconnected biogeochemical processes in an aquifer system.</title>
        <authorList>
            <person name="Anantharaman K."/>
            <person name="Brown C.T."/>
            <person name="Hug L.A."/>
            <person name="Sharon I."/>
            <person name="Castelle C.J."/>
            <person name="Probst A.J."/>
            <person name="Thomas B.C."/>
            <person name="Singh A."/>
            <person name="Wilkins M.J."/>
            <person name="Karaoz U."/>
            <person name="Brodie E.L."/>
            <person name="Williams K.H."/>
            <person name="Hubbard S.S."/>
            <person name="Banfield J.F."/>
        </authorList>
    </citation>
    <scope>NUCLEOTIDE SEQUENCE [LARGE SCALE GENOMIC DNA]</scope>
</reference>
<organism evidence="1 2">
    <name type="scientific">Candidatus Nomurabacteria bacterium RIFCSPHIGHO2_01_FULL_40_24b</name>
    <dbReference type="NCBI Taxonomy" id="1801739"/>
    <lineage>
        <taxon>Bacteria</taxon>
        <taxon>Candidatus Nomuraibacteriota</taxon>
    </lineage>
</organism>
<sequence>MEQKTSGYKGVMRLAHENPKWIPIVEAALKTAQSVKADFAGSWVLEKTKEKGLNWFPNLRILVTHGILNKEGISRAGRRAYYSMPDIEGVHAALAELKNE</sequence>
<dbReference type="EMBL" id="MFTP01000009">
    <property type="protein sequence ID" value="OGI65975.1"/>
    <property type="molecule type" value="Genomic_DNA"/>
</dbReference>
<proteinExistence type="predicted"/>
<dbReference type="Proteomes" id="UP000177370">
    <property type="component" value="Unassembled WGS sequence"/>
</dbReference>
<accession>A0A1F6V8M7</accession>
<evidence type="ECO:0000313" key="2">
    <source>
        <dbReference type="Proteomes" id="UP000177370"/>
    </source>
</evidence>
<gene>
    <name evidence="1" type="ORF">A2647_01275</name>
</gene>
<comment type="caution">
    <text evidence="1">The sequence shown here is derived from an EMBL/GenBank/DDBJ whole genome shotgun (WGS) entry which is preliminary data.</text>
</comment>
<dbReference type="AlphaFoldDB" id="A0A1F6V8M7"/>